<feature type="transmembrane region" description="Helical" evidence="9">
    <location>
        <begin position="319"/>
        <end position="340"/>
    </location>
</feature>
<keyword evidence="6 9" id="KW-1133">Transmembrane helix</keyword>
<evidence type="ECO:0000256" key="2">
    <source>
        <dbReference type="ARBA" id="ARBA00005745"/>
    </source>
</evidence>
<evidence type="ECO:0000256" key="3">
    <source>
        <dbReference type="ARBA" id="ARBA00022448"/>
    </source>
</evidence>
<dbReference type="InterPro" id="IPR001992">
    <property type="entry name" value="T2SS_GspF/T4SS_PilC_CS"/>
</dbReference>
<feature type="domain" description="Type II secretion system protein GspF" evidence="10">
    <location>
        <begin position="219"/>
        <end position="338"/>
    </location>
</feature>
<evidence type="ECO:0000313" key="11">
    <source>
        <dbReference type="EMBL" id="SEP74244.1"/>
    </source>
</evidence>
<keyword evidence="5 8" id="KW-0812">Transmembrane</keyword>
<feature type="transmembrane region" description="Helical" evidence="9">
    <location>
        <begin position="163"/>
        <end position="186"/>
    </location>
</feature>
<dbReference type="PANTHER" id="PTHR30012">
    <property type="entry name" value="GENERAL SECRETION PATHWAY PROTEIN"/>
    <property type="match status" value="1"/>
</dbReference>
<keyword evidence="3 8" id="KW-0813">Transport</keyword>
<evidence type="ECO:0000313" key="12">
    <source>
        <dbReference type="Proteomes" id="UP000199427"/>
    </source>
</evidence>
<evidence type="ECO:0000256" key="6">
    <source>
        <dbReference type="ARBA" id="ARBA00022989"/>
    </source>
</evidence>
<comment type="similarity">
    <text evidence="2 8">Belongs to the GSP F family.</text>
</comment>
<gene>
    <name evidence="11" type="ORF">SAMN05216362_102218</name>
</gene>
<dbReference type="STRING" id="571933.SAMN05216362_102218"/>
<evidence type="ECO:0000256" key="7">
    <source>
        <dbReference type="ARBA" id="ARBA00023136"/>
    </source>
</evidence>
<dbReference type="GO" id="GO:0005886">
    <property type="term" value="C:plasma membrane"/>
    <property type="evidence" value="ECO:0007669"/>
    <property type="project" value="UniProtKB-SubCell"/>
</dbReference>
<feature type="transmembrane region" description="Helical" evidence="9">
    <location>
        <begin position="121"/>
        <end position="143"/>
    </location>
</feature>
<proteinExistence type="inferred from homology"/>
<dbReference type="PROSITE" id="PS00874">
    <property type="entry name" value="T2SP_F"/>
    <property type="match status" value="1"/>
</dbReference>
<reference evidence="11 12" key="1">
    <citation type="submission" date="2016-10" db="EMBL/GenBank/DDBJ databases">
        <authorList>
            <person name="de Groot N.N."/>
        </authorList>
    </citation>
    <scope>NUCLEOTIDE SEQUENCE [LARGE SCALE GENOMIC DNA]</scope>
    <source>
        <strain evidence="11 12">DSM 21633</strain>
    </source>
</reference>
<evidence type="ECO:0000256" key="1">
    <source>
        <dbReference type="ARBA" id="ARBA00004651"/>
    </source>
</evidence>
<dbReference type="InterPro" id="IPR003004">
    <property type="entry name" value="GspF/PilC"/>
</dbReference>
<dbReference type="Pfam" id="PF00482">
    <property type="entry name" value="T2SSF"/>
    <property type="match status" value="2"/>
</dbReference>
<keyword evidence="7 9" id="KW-0472">Membrane</keyword>
<keyword evidence="4" id="KW-1003">Cell membrane</keyword>
<protein>
    <submittedName>
        <fullName evidence="11">Competence-related pilin export protein ComGB</fullName>
    </submittedName>
</protein>
<sequence length="346" mass="40731">MLLDLLNKRLKNNVSIIKQITFLDRLSKLISKHYNLRQALEFMEFDPQLKEISRKFSALLHNGHPIDHCFRLLAFHPLIVAFIKFSKESSHFQEHLSHCTKLMKMRHQIQNKLSKALRYPLVLLLLSMTLFIVMNYYMLPSMIDTFESLGSKHSLIVFDLLRALFNLALLVICLTFIFFFIIVFYLNRSPVEQRVYLIHKIPIYKNFYCLLISMQMAYQIHALLLSGKNIREALMLLKAQHDLPIIQFFANLILADLSKGRTLYQSFKDLPLIQDEFKWLIQRSDEQGTLVNDLQQYSQLLLEVIEEKSKRFIVIIQPVVYVIVGVLVITIYALTLFPIYKLIQHI</sequence>
<comment type="subcellular location">
    <subcellularLocation>
        <location evidence="1 8">Cell membrane</location>
        <topology evidence="1 8">Multi-pass membrane protein</topology>
    </subcellularLocation>
</comment>
<dbReference type="OrthoDB" id="2974223at2"/>
<organism evidence="11 12">
    <name type="scientific">Piscibacillus halophilus</name>
    <dbReference type="NCBI Taxonomy" id="571933"/>
    <lineage>
        <taxon>Bacteria</taxon>
        <taxon>Bacillati</taxon>
        <taxon>Bacillota</taxon>
        <taxon>Bacilli</taxon>
        <taxon>Bacillales</taxon>
        <taxon>Bacillaceae</taxon>
        <taxon>Piscibacillus</taxon>
    </lineage>
</organism>
<accession>A0A1H9AC48</accession>
<evidence type="ECO:0000259" key="10">
    <source>
        <dbReference type="Pfam" id="PF00482"/>
    </source>
</evidence>
<dbReference type="Gene3D" id="1.20.81.30">
    <property type="entry name" value="Type II secretion system (T2SS), domain F"/>
    <property type="match status" value="2"/>
</dbReference>
<evidence type="ECO:0000256" key="8">
    <source>
        <dbReference type="RuleBase" id="RU003923"/>
    </source>
</evidence>
<evidence type="ECO:0000256" key="4">
    <source>
        <dbReference type="ARBA" id="ARBA00022475"/>
    </source>
</evidence>
<dbReference type="GO" id="GO:0009306">
    <property type="term" value="P:protein secretion"/>
    <property type="evidence" value="ECO:0007669"/>
    <property type="project" value="InterPro"/>
</dbReference>
<dbReference type="InterPro" id="IPR018076">
    <property type="entry name" value="T2SS_GspF_dom"/>
</dbReference>
<dbReference type="AlphaFoldDB" id="A0A1H9AC48"/>
<dbReference type="Proteomes" id="UP000199427">
    <property type="component" value="Unassembled WGS sequence"/>
</dbReference>
<keyword evidence="12" id="KW-1185">Reference proteome</keyword>
<dbReference type="InterPro" id="IPR042094">
    <property type="entry name" value="T2SS_GspF_sf"/>
</dbReference>
<dbReference type="PANTHER" id="PTHR30012:SF0">
    <property type="entry name" value="TYPE II SECRETION SYSTEM PROTEIN F-RELATED"/>
    <property type="match status" value="1"/>
</dbReference>
<dbReference type="RefSeq" id="WP_091772392.1">
    <property type="nucleotide sequence ID" value="NZ_FOES01000002.1"/>
</dbReference>
<name>A0A1H9AC48_9BACI</name>
<evidence type="ECO:0000256" key="5">
    <source>
        <dbReference type="ARBA" id="ARBA00022692"/>
    </source>
</evidence>
<dbReference type="EMBL" id="FOES01000002">
    <property type="protein sequence ID" value="SEP74244.1"/>
    <property type="molecule type" value="Genomic_DNA"/>
</dbReference>
<feature type="domain" description="Type II secretion system protein GspF" evidence="10">
    <location>
        <begin position="22"/>
        <end position="140"/>
    </location>
</feature>
<evidence type="ECO:0000256" key="9">
    <source>
        <dbReference type="SAM" id="Phobius"/>
    </source>
</evidence>